<protein>
    <submittedName>
        <fullName evidence="3">Immunogenic protein MPT70</fullName>
    </submittedName>
</protein>
<dbReference type="SMART" id="SM00554">
    <property type="entry name" value="FAS1"/>
    <property type="match status" value="2"/>
</dbReference>
<proteinExistence type="predicted"/>
<dbReference type="EMBL" id="SIHI01000001">
    <property type="protein sequence ID" value="TWT58415.1"/>
    <property type="molecule type" value="Genomic_DNA"/>
</dbReference>
<gene>
    <name evidence="3" type="ORF">KOR42_17890</name>
</gene>
<accession>A0A5C5X8E0</accession>
<dbReference type="GO" id="GO:0005615">
    <property type="term" value="C:extracellular space"/>
    <property type="evidence" value="ECO:0007669"/>
    <property type="project" value="TreeGrafter"/>
</dbReference>
<dbReference type="PANTHER" id="PTHR10900:SF77">
    <property type="entry name" value="FI19380P1"/>
    <property type="match status" value="1"/>
</dbReference>
<keyword evidence="4" id="KW-1185">Reference proteome</keyword>
<feature type="signal peptide" evidence="1">
    <location>
        <begin position="1"/>
        <end position="20"/>
    </location>
</feature>
<dbReference type="InterPro" id="IPR050904">
    <property type="entry name" value="Adhesion/Biosynth-related"/>
</dbReference>
<dbReference type="SUPFAM" id="SSF82153">
    <property type="entry name" value="FAS1 domain"/>
    <property type="match status" value="2"/>
</dbReference>
<evidence type="ECO:0000313" key="3">
    <source>
        <dbReference type="EMBL" id="TWT58415.1"/>
    </source>
</evidence>
<dbReference type="Gene3D" id="2.30.180.10">
    <property type="entry name" value="FAS1 domain"/>
    <property type="match status" value="2"/>
</dbReference>
<dbReference type="InterPro" id="IPR000782">
    <property type="entry name" value="FAS1_domain"/>
</dbReference>
<feature type="chain" id="PRO_5022871504" evidence="1">
    <location>
        <begin position="21"/>
        <end position="320"/>
    </location>
</feature>
<dbReference type="PROSITE" id="PS50213">
    <property type="entry name" value="FAS1"/>
    <property type="match status" value="2"/>
</dbReference>
<evidence type="ECO:0000256" key="1">
    <source>
        <dbReference type="SAM" id="SignalP"/>
    </source>
</evidence>
<dbReference type="RefSeq" id="WP_231740791.1">
    <property type="nucleotide sequence ID" value="NZ_SIHI01000001.1"/>
</dbReference>
<evidence type="ECO:0000259" key="2">
    <source>
        <dbReference type="PROSITE" id="PS50213"/>
    </source>
</evidence>
<keyword evidence="1" id="KW-0732">Signal</keyword>
<dbReference type="Proteomes" id="UP000317243">
    <property type="component" value="Unassembled WGS sequence"/>
</dbReference>
<reference evidence="3 4" key="1">
    <citation type="submission" date="2019-02" db="EMBL/GenBank/DDBJ databases">
        <title>Deep-cultivation of Planctomycetes and their phenomic and genomic characterization uncovers novel biology.</title>
        <authorList>
            <person name="Wiegand S."/>
            <person name="Jogler M."/>
            <person name="Boedeker C."/>
            <person name="Pinto D."/>
            <person name="Vollmers J."/>
            <person name="Rivas-Marin E."/>
            <person name="Kohn T."/>
            <person name="Peeters S.H."/>
            <person name="Heuer A."/>
            <person name="Rast P."/>
            <person name="Oberbeckmann S."/>
            <person name="Bunk B."/>
            <person name="Jeske O."/>
            <person name="Meyerdierks A."/>
            <person name="Storesund J.E."/>
            <person name="Kallscheuer N."/>
            <person name="Luecker S."/>
            <person name="Lage O.M."/>
            <person name="Pohl T."/>
            <person name="Merkel B.J."/>
            <person name="Hornburger P."/>
            <person name="Mueller R.-W."/>
            <person name="Bruemmer F."/>
            <person name="Labrenz M."/>
            <person name="Spormann A.M."/>
            <person name="Op Den Camp H."/>
            <person name="Overmann J."/>
            <person name="Amann R."/>
            <person name="Jetten M.S.M."/>
            <person name="Mascher T."/>
            <person name="Medema M.H."/>
            <person name="Devos D.P."/>
            <person name="Kaster A.-K."/>
            <person name="Ovreas L."/>
            <person name="Rohde M."/>
            <person name="Galperin M.Y."/>
            <person name="Jogler C."/>
        </authorList>
    </citation>
    <scope>NUCLEOTIDE SEQUENCE [LARGE SCALE GENOMIC DNA]</scope>
    <source>
        <strain evidence="3 4">KOR42</strain>
    </source>
</reference>
<dbReference type="Pfam" id="PF02469">
    <property type="entry name" value="Fasciclin"/>
    <property type="match status" value="2"/>
</dbReference>
<feature type="domain" description="FAS1" evidence="2">
    <location>
        <begin position="22"/>
        <end position="153"/>
    </location>
</feature>
<feature type="domain" description="FAS1" evidence="2">
    <location>
        <begin position="157"/>
        <end position="289"/>
    </location>
</feature>
<name>A0A5C5X8E0_9PLAN</name>
<evidence type="ECO:0000313" key="4">
    <source>
        <dbReference type="Proteomes" id="UP000317243"/>
    </source>
</evidence>
<dbReference type="InterPro" id="IPR036378">
    <property type="entry name" value="FAS1_dom_sf"/>
</dbReference>
<dbReference type="PANTHER" id="PTHR10900">
    <property type="entry name" value="PERIOSTIN-RELATED"/>
    <property type="match status" value="1"/>
</dbReference>
<dbReference type="FunFam" id="2.30.180.10:FF:000019">
    <property type="entry name" value="Cell surface lipoprotein"/>
    <property type="match status" value="2"/>
</dbReference>
<dbReference type="AlphaFoldDB" id="A0A5C5X8E0"/>
<comment type="caution">
    <text evidence="3">The sequence shown here is derived from an EMBL/GenBank/DDBJ whole genome shotgun (WGS) entry which is preliminary data.</text>
</comment>
<sequence length="320" mass="33022" precursor="true">MLKNVLPLALIAALSSVGFAADKNIVETAVEAGSFKTLAAALGAANLVETLQGDGPFTVFAPTDAAFAKLPAGTIEELLKPESKETLTGILTYHVVASEVPASTVVTLSGATTVNGQRVDIATKDGVTVDQAKVVTTDIQCSNGIIHVIDAVLLPESRSIVGVAKEAKTFETLIAAAQAAGLAGVLDQQGPFTVFAPTDEAFAKLPAGTVESLLKPENKSKLASILKYHVIPGRIFSEGALEAGKAKTLQGASVEIGVEGGHAKVNDANLVATDIDAANGVIHVVDAVLMPPKNDESKKQAAVYKTPCQSSQTVVIRVRH</sequence>
<organism evidence="3 4">
    <name type="scientific">Thalassoglobus neptunius</name>
    <dbReference type="NCBI Taxonomy" id="1938619"/>
    <lineage>
        <taxon>Bacteria</taxon>
        <taxon>Pseudomonadati</taxon>
        <taxon>Planctomycetota</taxon>
        <taxon>Planctomycetia</taxon>
        <taxon>Planctomycetales</taxon>
        <taxon>Planctomycetaceae</taxon>
        <taxon>Thalassoglobus</taxon>
    </lineage>
</organism>